<dbReference type="RefSeq" id="WP_156866930.1">
    <property type="nucleotide sequence ID" value="NZ_JACGDB010000003.1"/>
</dbReference>
<dbReference type="EMBL" id="WEIK01000003">
    <property type="protein sequence ID" value="MVF48647.1"/>
    <property type="molecule type" value="Genomic_DNA"/>
</dbReference>
<name>A0A7W2LAB5_9PSED</name>
<dbReference type="InterPro" id="IPR025391">
    <property type="entry name" value="DUF4123"/>
</dbReference>
<proteinExistence type="predicted"/>
<comment type="caution">
    <text evidence="2">The sequence shown here is derived from an EMBL/GenBank/DDBJ whole genome shotgun (WGS) entry which is preliminary data.</text>
</comment>
<protein>
    <submittedName>
        <fullName evidence="2">DUF4123 domain-containing protein</fullName>
    </submittedName>
</protein>
<dbReference type="Pfam" id="PF13503">
    <property type="entry name" value="DUF4123"/>
    <property type="match status" value="1"/>
</dbReference>
<dbReference type="Proteomes" id="UP000440965">
    <property type="component" value="Unassembled WGS sequence"/>
</dbReference>
<gene>
    <name evidence="2" type="ORF">F9Z43_04655</name>
</gene>
<evidence type="ECO:0000313" key="2">
    <source>
        <dbReference type="EMBL" id="MVF48647.1"/>
    </source>
</evidence>
<organism evidence="2 3">
    <name type="scientific">Pseudomonas monteilii</name>
    <dbReference type="NCBI Taxonomy" id="76759"/>
    <lineage>
        <taxon>Bacteria</taxon>
        <taxon>Pseudomonadati</taxon>
        <taxon>Pseudomonadota</taxon>
        <taxon>Gammaproteobacteria</taxon>
        <taxon>Pseudomonadales</taxon>
        <taxon>Pseudomonadaceae</taxon>
        <taxon>Pseudomonas</taxon>
    </lineage>
</organism>
<evidence type="ECO:0000259" key="1">
    <source>
        <dbReference type="Pfam" id="PF13503"/>
    </source>
</evidence>
<evidence type="ECO:0000313" key="3">
    <source>
        <dbReference type="Proteomes" id="UP000440965"/>
    </source>
</evidence>
<reference evidence="2 3" key="1">
    <citation type="submission" date="2019-10" db="EMBL/GenBank/DDBJ databases">
        <title>XDR Pseudomonas monteilii producing IMP-16 from LCR.</title>
        <authorList>
            <person name="Ballaben A."/>
            <person name="Doi Y."/>
        </authorList>
    </citation>
    <scope>NUCLEOTIDE SEQUENCE [LARGE SCALE GENOMIC DNA]</scope>
    <source>
        <strain evidence="2 3">597/14</strain>
    </source>
</reference>
<sequence length="292" mass="32612">MPSPFIRAMVEVLRTSDRYRLSAVVEMANLSPRARETLTQHYTGRCWPLLQQAQFSNLRAVGPWLFGSRPGSDVSGQYDFQWQLEQRATGAVSGWIVSALPAAQLVQHLSQANSVTGPDGHAYLLRYHTAAVLQVLDTCRELPGVAEWLAPIHCWWAPVAHPHKRLWVQIAGGDQPRMIPVPPITLSEDCWAALAGDPLSYQLAEMLKHEPSCPALTAVCHGTRVELIQHHLNQAREQGLDREQDLISYVLMMARNGEQLSETPAWQDAIAATRTQQTPLIDNVQRCLHAKD</sequence>
<accession>A0A7W2LAB5</accession>
<feature type="domain" description="DUF4123" evidence="1">
    <location>
        <begin position="22"/>
        <end position="138"/>
    </location>
</feature>
<dbReference type="AlphaFoldDB" id="A0A7W2LAB5"/>